<keyword evidence="4" id="KW-0949">S-adenosyl-L-methionine</keyword>
<dbReference type="Proteomes" id="UP000283644">
    <property type="component" value="Unassembled WGS sequence"/>
</dbReference>
<accession>A0A417XZV9</accession>
<dbReference type="SUPFAM" id="SSF53335">
    <property type="entry name" value="S-adenosyl-L-methionine-dependent methyltransferases"/>
    <property type="match status" value="1"/>
</dbReference>
<reference evidence="7 8" key="1">
    <citation type="submission" date="2018-09" db="EMBL/GenBank/DDBJ databases">
        <title>Genome sequencing of Nocardioides immobilis CCTCC AB 2017083 for comparison to Nocardioides silvaticus.</title>
        <authorList>
            <person name="Li C."/>
            <person name="Wang G."/>
        </authorList>
    </citation>
    <scope>NUCLEOTIDE SEQUENCE [LARGE SCALE GENOMIC DNA]</scope>
    <source>
        <strain evidence="7 8">CCTCC AB 2017083</strain>
    </source>
</reference>
<evidence type="ECO:0000256" key="2">
    <source>
        <dbReference type="ARBA" id="ARBA00022603"/>
    </source>
</evidence>
<keyword evidence="2" id="KW-0489">Methyltransferase</keyword>
<dbReference type="CDD" id="cd02440">
    <property type="entry name" value="AdoMet_MTases"/>
    <property type="match status" value="1"/>
</dbReference>
<dbReference type="InterPro" id="IPR022446">
    <property type="entry name" value="MeTrfrase_put"/>
</dbReference>
<dbReference type="AlphaFoldDB" id="A0A417XZV9"/>
<dbReference type="PANTHER" id="PTHR18895:SF74">
    <property type="entry name" value="MTRF1L RELEASE FACTOR GLUTAMINE METHYLTRANSFERASE"/>
    <property type="match status" value="1"/>
</dbReference>
<dbReference type="InterPro" id="IPR007848">
    <property type="entry name" value="Small_mtfrase_dom"/>
</dbReference>
<evidence type="ECO:0000256" key="4">
    <source>
        <dbReference type="ARBA" id="ARBA00022691"/>
    </source>
</evidence>
<feature type="domain" description="Methyltransferase small" evidence="6">
    <location>
        <begin position="77"/>
        <end position="168"/>
    </location>
</feature>
<dbReference type="EMBL" id="QXGH01000021">
    <property type="protein sequence ID" value="RHW25885.1"/>
    <property type="molecule type" value="Genomic_DNA"/>
</dbReference>
<dbReference type="GO" id="GO:0032259">
    <property type="term" value="P:methylation"/>
    <property type="evidence" value="ECO:0007669"/>
    <property type="project" value="UniProtKB-KW"/>
</dbReference>
<keyword evidence="3" id="KW-0808">Transferase</keyword>
<protein>
    <recommendedName>
        <fullName evidence="1">peptide chain release factor N(5)-glutamine methyltransferase</fullName>
        <ecNumber evidence="1">2.1.1.297</ecNumber>
    </recommendedName>
</protein>
<dbReference type="InterPro" id="IPR029063">
    <property type="entry name" value="SAM-dependent_MTases_sf"/>
</dbReference>
<name>A0A417XZV9_9ACTN</name>
<evidence type="ECO:0000256" key="1">
    <source>
        <dbReference type="ARBA" id="ARBA00012771"/>
    </source>
</evidence>
<proteinExistence type="predicted"/>
<dbReference type="NCBIfam" id="TIGR00536">
    <property type="entry name" value="hemK_fam"/>
    <property type="match status" value="1"/>
</dbReference>
<evidence type="ECO:0000256" key="5">
    <source>
        <dbReference type="ARBA" id="ARBA00048391"/>
    </source>
</evidence>
<gene>
    <name evidence="7" type="ORF">D0Z08_17240</name>
</gene>
<comment type="catalytic activity">
    <reaction evidence="5">
        <text>L-glutaminyl-[peptide chain release factor] + S-adenosyl-L-methionine = N(5)-methyl-L-glutaminyl-[peptide chain release factor] + S-adenosyl-L-homocysteine + H(+)</text>
        <dbReference type="Rhea" id="RHEA:42896"/>
        <dbReference type="Rhea" id="RHEA-COMP:10271"/>
        <dbReference type="Rhea" id="RHEA-COMP:10272"/>
        <dbReference type="ChEBI" id="CHEBI:15378"/>
        <dbReference type="ChEBI" id="CHEBI:30011"/>
        <dbReference type="ChEBI" id="CHEBI:57856"/>
        <dbReference type="ChEBI" id="CHEBI:59789"/>
        <dbReference type="ChEBI" id="CHEBI:61891"/>
        <dbReference type="EC" id="2.1.1.297"/>
    </reaction>
</comment>
<dbReference type="Pfam" id="PF05175">
    <property type="entry name" value="MTS"/>
    <property type="match status" value="1"/>
</dbReference>
<dbReference type="GO" id="GO:0102559">
    <property type="term" value="F:peptide chain release factor N(5)-glutamine methyltransferase activity"/>
    <property type="evidence" value="ECO:0007669"/>
    <property type="project" value="UniProtKB-EC"/>
</dbReference>
<keyword evidence="8" id="KW-1185">Reference proteome</keyword>
<evidence type="ECO:0000259" key="6">
    <source>
        <dbReference type="Pfam" id="PF05175"/>
    </source>
</evidence>
<organism evidence="7 8">
    <name type="scientific">Nocardioides immobilis</name>
    <dbReference type="NCBI Taxonomy" id="2049295"/>
    <lineage>
        <taxon>Bacteria</taxon>
        <taxon>Bacillati</taxon>
        <taxon>Actinomycetota</taxon>
        <taxon>Actinomycetes</taxon>
        <taxon>Propionibacteriales</taxon>
        <taxon>Nocardioidaceae</taxon>
        <taxon>Nocardioides</taxon>
    </lineage>
</organism>
<sequence length="262" mass="27312">MDAETYDGLVARLRAAGCVFAEDEARLLLEAASGDRLEKLVLRRVAGEPLEYVVGWVDFAGVRVVLDPGVFIPRQRTTFLVDLAAAVVPAGALVVDLCCGSGALGLAIRSRHPSVELHAADLDPVAVACARRNLEPVGGTVHEGDLDAPLPERLRGRVDVLVANVPYVPSAAIALMPPESRDHEPRDTVDGGGDGLDVVRRLAALAPRWLAPGGTVLVETGADQAQAAAGVFAGAGLRAAIHHDEERGATVVMATCEAGEFG</sequence>
<evidence type="ECO:0000313" key="7">
    <source>
        <dbReference type="EMBL" id="RHW25885.1"/>
    </source>
</evidence>
<comment type="caution">
    <text evidence="7">The sequence shown here is derived from an EMBL/GenBank/DDBJ whole genome shotgun (WGS) entry which is preliminary data.</text>
</comment>
<dbReference type="InterPro" id="IPR050320">
    <property type="entry name" value="N5-glutamine_MTase"/>
</dbReference>
<dbReference type="NCBIfam" id="TIGR03704">
    <property type="entry name" value="PrmC_rel_meth"/>
    <property type="match status" value="1"/>
</dbReference>
<dbReference type="Gene3D" id="3.40.50.150">
    <property type="entry name" value="Vaccinia Virus protein VP39"/>
    <property type="match status" value="1"/>
</dbReference>
<dbReference type="PANTHER" id="PTHR18895">
    <property type="entry name" value="HEMK METHYLTRANSFERASE"/>
    <property type="match status" value="1"/>
</dbReference>
<evidence type="ECO:0000256" key="3">
    <source>
        <dbReference type="ARBA" id="ARBA00022679"/>
    </source>
</evidence>
<evidence type="ECO:0000313" key="8">
    <source>
        <dbReference type="Proteomes" id="UP000283644"/>
    </source>
</evidence>
<dbReference type="InterPro" id="IPR004556">
    <property type="entry name" value="HemK-like"/>
</dbReference>
<dbReference type="EC" id="2.1.1.297" evidence="1"/>
<dbReference type="OrthoDB" id="9800643at2"/>